<dbReference type="OrthoDB" id="9808735at2"/>
<accession>A0A286GTH3</accession>
<proteinExistence type="predicted"/>
<dbReference type="RefSeq" id="WP_097131223.1">
    <property type="nucleotide sequence ID" value="NZ_OCNH01000008.1"/>
</dbReference>
<dbReference type="Gene3D" id="3.40.250.10">
    <property type="entry name" value="Rhodanese-like domain"/>
    <property type="match status" value="1"/>
</dbReference>
<dbReference type="CDD" id="cd00158">
    <property type="entry name" value="RHOD"/>
    <property type="match status" value="1"/>
</dbReference>
<keyword evidence="3" id="KW-1185">Reference proteome</keyword>
<evidence type="ECO:0000259" key="1">
    <source>
        <dbReference type="PROSITE" id="PS50206"/>
    </source>
</evidence>
<dbReference type="EMBL" id="OCNH01000008">
    <property type="protein sequence ID" value="SOD98379.1"/>
    <property type="molecule type" value="Genomic_DNA"/>
</dbReference>
<protein>
    <submittedName>
        <fullName evidence="2">Rhodanese-like domain-containing protein</fullName>
    </submittedName>
</protein>
<dbReference type="PANTHER" id="PTHR43031:SF1">
    <property type="entry name" value="PYRIDINE NUCLEOTIDE-DISULPHIDE OXIDOREDUCTASE"/>
    <property type="match status" value="1"/>
</dbReference>
<feature type="domain" description="Rhodanese" evidence="1">
    <location>
        <begin position="21"/>
        <end position="91"/>
    </location>
</feature>
<organism evidence="2 3">
    <name type="scientific">Spirosoma fluviale</name>
    <dbReference type="NCBI Taxonomy" id="1597977"/>
    <lineage>
        <taxon>Bacteria</taxon>
        <taxon>Pseudomonadati</taxon>
        <taxon>Bacteroidota</taxon>
        <taxon>Cytophagia</taxon>
        <taxon>Cytophagales</taxon>
        <taxon>Cytophagaceae</taxon>
        <taxon>Spirosoma</taxon>
    </lineage>
</organism>
<evidence type="ECO:0000313" key="2">
    <source>
        <dbReference type="EMBL" id="SOD98379.1"/>
    </source>
</evidence>
<dbReference type="SUPFAM" id="SSF52821">
    <property type="entry name" value="Rhodanese/Cell cycle control phosphatase"/>
    <property type="match status" value="1"/>
</dbReference>
<dbReference type="Proteomes" id="UP000219452">
    <property type="component" value="Unassembled WGS sequence"/>
</dbReference>
<dbReference type="Pfam" id="PF00581">
    <property type="entry name" value="Rhodanese"/>
    <property type="match status" value="1"/>
</dbReference>
<dbReference type="PROSITE" id="PS50206">
    <property type="entry name" value="RHODANESE_3"/>
    <property type="match status" value="1"/>
</dbReference>
<evidence type="ECO:0000313" key="3">
    <source>
        <dbReference type="Proteomes" id="UP000219452"/>
    </source>
</evidence>
<name>A0A286GTH3_9BACT</name>
<dbReference type="AlphaFoldDB" id="A0A286GTH3"/>
<reference evidence="3" key="1">
    <citation type="submission" date="2017-09" db="EMBL/GenBank/DDBJ databases">
        <authorList>
            <person name="Varghese N."/>
            <person name="Submissions S."/>
        </authorList>
    </citation>
    <scope>NUCLEOTIDE SEQUENCE [LARGE SCALE GENOMIC DNA]</scope>
    <source>
        <strain evidence="3">DSM 29961</strain>
    </source>
</reference>
<dbReference type="InterPro" id="IPR050229">
    <property type="entry name" value="GlpE_sulfurtransferase"/>
</dbReference>
<gene>
    <name evidence="2" type="ORF">SAMN06269250_6055</name>
</gene>
<sequence length="101" mass="10804">MLSLFKSIFGSSDSSNIKEILSQGAILIDVRSSNEFASGHANGAINIPLDQVDARITQIKSYNKPIVVCCASGMRSARAKSLMAGHGVTDVHDAGSWRNIR</sequence>
<dbReference type="InterPro" id="IPR001763">
    <property type="entry name" value="Rhodanese-like_dom"/>
</dbReference>
<dbReference type="SMART" id="SM00450">
    <property type="entry name" value="RHOD"/>
    <property type="match status" value="1"/>
</dbReference>
<dbReference type="InterPro" id="IPR036873">
    <property type="entry name" value="Rhodanese-like_dom_sf"/>
</dbReference>
<dbReference type="PANTHER" id="PTHR43031">
    <property type="entry name" value="FAD-DEPENDENT OXIDOREDUCTASE"/>
    <property type="match status" value="1"/>
</dbReference>